<dbReference type="EMBL" id="CZPT02001628">
    <property type="protein sequence ID" value="SCU71462.1"/>
    <property type="molecule type" value="Genomic_DNA"/>
</dbReference>
<dbReference type="VEuPathDB" id="TriTrypDB:TEOVI_000304300"/>
<feature type="transmembrane region" description="Helical" evidence="5">
    <location>
        <begin position="44"/>
        <end position="65"/>
    </location>
</feature>
<proteinExistence type="predicted"/>
<comment type="subcellular location">
    <subcellularLocation>
        <location evidence="1">Membrane</location>
        <topology evidence="1">Multi-pass membrane protein</topology>
    </subcellularLocation>
</comment>
<gene>
    <name evidence="6" type="ORF">TEOVI_000304300</name>
</gene>
<evidence type="ECO:0000256" key="5">
    <source>
        <dbReference type="SAM" id="Phobius"/>
    </source>
</evidence>
<feature type="transmembrane region" description="Helical" evidence="5">
    <location>
        <begin position="324"/>
        <end position="347"/>
    </location>
</feature>
<organism evidence="6 7">
    <name type="scientific">Trypanosoma equiperdum</name>
    <dbReference type="NCBI Taxonomy" id="5694"/>
    <lineage>
        <taxon>Eukaryota</taxon>
        <taxon>Discoba</taxon>
        <taxon>Euglenozoa</taxon>
        <taxon>Kinetoplastea</taxon>
        <taxon>Metakinetoplastina</taxon>
        <taxon>Trypanosomatida</taxon>
        <taxon>Trypanosomatidae</taxon>
        <taxon>Trypanosoma</taxon>
    </lineage>
</organism>
<sequence>MLGANLGINFHTDDDHGDHGDHEGHEGHDMGGCAPAAGSYSMGLHIAAIFILLIASFLGTVLPIAGNYVPRFKLPPFLIVVSKCISTGVVMSVAVLTLLNHSLHSFMEKCIPHGLSMEVYSAFGLLFMLISALLMHSFDSAMDLLLEGWAVRKEEEKLADGAPQVADSVPTAAALPPTQCGMKRCTAQPGVSCETNGCCQSSPGPAYGATGCCGSRGEAAALLTGARRVMALALMEFGLVVHSIFLGLSVGIASDSRTKVLLVALSFHQFFEGLALGARLAEASLKAKLELFLAILFSISVPVGTAIGAVTMRDGGKSITGSSYVTMSAIVNAIGAGILLYIGFVLLLVDFPTDLRIYAGVGTPNRFVRRIAMFVALWVGFGVMALLSKWH</sequence>
<evidence type="ECO:0000256" key="2">
    <source>
        <dbReference type="ARBA" id="ARBA00022692"/>
    </source>
</evidence>
<feature type="transmembrane region" description="Helical" evidence="5">
    <location>
        <begin position="229"/>
        <end position="248"/>
    </location>
</feature>
<comment type="caution">
    <text evidence="6">The sequence shown here is derived from an EMBL/GenBank/DDBJ whole genome shotgun (WGS) entry which is preliminary data.</text>
</comment>
<dbReference type="GO" id="GO:0005886">
    <property type="term" value="C:plasma membrane"/>
    <property type="evidence" value="ECO:0007669"/>
    <property type="project" value="TreeGrafter"/>
</dbReference>
<keyword evidence="2 5" id="KW-0812">Transmembrane</keyword>
<feature type="transmembrane region" description="Helical" evidence="5">
    <location>
        <begin position="77"/>
        <end position="99"/>
    </location>
</feature>
<dbReference type="PANTHER" id="PTHR11040:SF44">
    <property type="entry name" value="PROTEIN ZNTC-RELATED"/>
    <property type="match status" value="1"/>
</dbReference>
<protein>
    <submittedName>
        <fullName evidence="6">Cation transporter, putative</fullName>
    </submittedName>
</protein>
<dbReference type="Proteomes" id="UP000195570">
    <property type="component" value="Unassembled WGS sequence"/>
</dbReference>
<dbReference type="Pfam" id="PF02535">
    <property type="entry name" value="Zip"/>
    <property type="match status" value="1"/>
</dbReference>
<dbReference type="PANTHER" id="PTHR11040">
    <property type="entry name" value="ZINC/IRON TRANSPORTER"/>
    <property type="match status" value="1"/>
</dbReference>
<reference evidence="6" key="1">
    <citation type="submission" date="2016-09" db="EMBL/GenBank/DDBJ databases">
        <authorList>
            <person name="Hebert L."/>
            <person name="Moumen B."/>
        </authorList>
    </citation>
    <scope>NUCLEOTIDE SEQUENCE [LARGE SCALE GENOMIC DNA]</scope>
    <source>
        <strain evidence="6">OVI</strain>
    </source>
</reference>
<dbReference type="GO" id="GO:0005385">
    <property type="term" value="F:zinc ion transmembrane transporter activity"/>
    <property type="evidence" value="ECO:0007669"/>
    <property type="project" value="TreeGrafter"/>
</dbReference>
<evidence type="ECO:0000313" key="7">
    <source>
        <dbReference type="Proteomes" id="UP000195570"/>
    </source>
</evidence>
<feature type="transmembrane region" description="Helical" evidence="5">
    <location>
        <begin position="260"/>
        <end position="279"/>
    </location>
</feature>
<evidence type="ECO:0000256" key="3">
    <source>
        <dbReference type="ARBA" id="ARBA00022989"/>
    </source>
</evidence>
<dbReference type="RefSeq" id="XP_067082129.1">
    <property type="nucleotide sequence ID" value="XM_067226028.1"/>
</dbReference>
<dbReference type="GeneID" id="92376983"/>
<keyword evidence="3 5" id="KW-1133">Transmembrane helix</keyword>
<evidence type="ECO:0000313" key="6">
    <source>
        <dbReference type="EMBL" id="SCU71462.1"/>
    </source>
</evidence>
<evidence type="ECO:0000256" key="1">
    <source>
        <dbReference type="ARBA" id="ARBA00004141"/>
    </source>
</evidence>
<feature type="transmembrane region" description="Helical" evidence="5">
    <location>
        <begin position="291"/>
        <end position="312"/>
    </location>
</feature>
<keyword evidence="4 5" id="KW-0472">Membrane</keyword>
<name>A0A1G4IGX2_TRYEQ</name>
<accession>A0A1G4IGX2</accession>
<keyword evidence="7" id="KW-1185">Reference proteome</keyword>
<dbReference type="InterPro" id="IPR003689">
    <property type="entry name" value="ZIP"/>
</dbReference>
<feature type="transmembrane region" description="Helical" evidence="5">
    <location>
        <begin position="119"/>
        <end position="138"/>
    </location>
</feature>
<dbReference type="AlphaFoldDB" id="A0A1G4IGX2"/>
<feature type="transmembrane region" description="Helical" evidence="5">
    <location>
        <begin position="367"/>
        <end position="387"/>
    </location>
</feature>
<evidence type="ECO:0000256" key="4">
    <source>
        <dbReference type="ARBA" id="ARBA00023136"/>
    </source>
</evidence>